<keyword evidence="4" id="KW-1185">Reference proteome</keyword>
<dbReference type="SUPFAM" id="SSF46894">
    <property type="entry name" value="C-terminal effector domain of the bipartite response regulators"/>
    <property type="match status" value="1"/>
</dbReference>
<dbReference type="GO" id="GO:0006355">
    <property type="term" value="P:regulation of DNA-templated transcription"/>
    <property type="evidence" value="ECO:0007669"/>
    <property type="project" value="InterPro"/>
</dbReference>
<dbReference type="InterPro" id="IPR016032">
    <property type="entry name" value="Sig_transdc_resp-reg_C-effctor"/>
</dbReference>
<dbReference type="SMART" id="SM00421">
    <property type="entry name" value="HTH_LUXR"/>
    <property type="match status" value="1"/>
</dbReference>
<keyword evidence="1" id="KW-0812">Transmembrane</keyword>
<organism evidence="3 4">
    <name type="scientific">Tenacibaculum jejuense</name>
    <dbReference type="NCBI Taxonomy" id="584609"/>
    <lineage>
        <taxon>Bacteria</taxon>
        <taxon>Pseudomonadati</taxon>
        <taxon>Bacteroidota</taxon>
        <taxon>Flavobacteriia</taxon>
        <taxon>Flavobacteriales</taxon>
        <taxon>Flavobacteriaceae</taxon>
        <taxon>Tenacibaculum</taxon>
    </lineage>
</organism>
<dbReference type="AlphaFoldDB" id="A0A238UFK4"/>
<dbReference type="Pfam" id="PF13424">
    <property type="entry name" value="TPR_12"/>
    <property type="match status" value="1"/>
</dbReference>
<evidence type="ECO:0000313" key="3">
    <source>
        <dbReference type="EMBL" id="SNR17358.1"/>
    </source>
</evidence>
<dbReference type="SUPFAM" id="SSF48452">
    <property type="entry name" value="TPR-like"/>
    <property type="match status" value="2"/>
</dbReference>
<name>A0A238UFK4_9FLAO</name>
<sequence length="545" mass="64107">MNSRKTILLLLLSFFTILLHAQKLDSTYFNFRNKIDKIVNYDEKIKSIIDKADDLSERDNARSEEYYLYAERILNEDDLSNRAHILKRLGLIYRDRGEFDVSMKYGMESKKLYYELSDTLKMADANIHIGVLHKIVAEYRASINAFNEAIRLVSNKKDSTIIARSYNMLGGSYRALKKIDSSFISYRKAIEIFTALKDEERLNSVNSNMAILYGKQKQYDKALKIHLNSLAYLKNTDDKSNTVIAYSIVASEYYILKDYDKSLKYTDSSIALAKKEKFKQKLVGAYRRRSHIFRKKKDFKKAYENHVLYKKYSDSVYSVKKRKEIKELELKNEFEIEKKELETKSKRKELKLRLYVLLIVLILFFTIIIGFLVWRDHKARAKRIKDKFEKEKLKKEILAQKIKVSESELKGLIADNTMRLEFIKQLSKQIKEDKDETNSDLVKAYANSLLLKLQNQISTENKLSSLQDKINEVNQGFDQIIIEKFPNLTKTEREVCSFLRLNLSIKEIASIRNASIDSIKALRYRIRKKMQVPKNQELERFIQSL</sequence>
<dbReference type="EMBL" id="LT899436">
    <property type="protein sequence ID" value="SNR17358.1"/>
    <property type="molecule type" value="Genomic_DNA"/>
</dbReference>
<dbReference type="RefSeq" id="WP_095074481.1">
    <property type="nucleotide sequence ID" value="NZ_LT899436.1"/>
</dbReference>
<feature type="domain" description="HTH luxR-type" evidence="2">
    <location>
        <begin position="485"/>
        <end position="542"/>
    </location>
</feature>
<dbReference type="PANTHER" id="PTHR10098:SF108">
    <property type="entry name" value="TETRATRICOPEPTIDE REPEAT PROTEIN 28"/>
    <property type="match status" value="1"/>
</dbReference>
<dbReference type="GO" id="GO:0003677">
    <property type="term" value="F:DNA binding"/>
    <property type="evidence" value="ECO:0007669"/>
    <property type="project" value="InterPro"/>
</dbReference>
<reference evidence="3 4" key="1">
    <citation type="submission" date="2017-07" db="EMBL/GenBank/DDBJ databases">
        <authorList>
            <person name="Sun Z.S."/>
            <person name="Albrecht U."/>
            <person name="Echele G."/>
            <person name="Lee C.C."/>
        </authorList>
    </citation>
    <scope>NUCLEOTIDE SEQUENCE [LARGE SCALE GENOMIC DNA]</scope>
    <source>
        <strain evidence="4">type strain: KCTC 22618</strain>
    </source>
</reference>
<accession>A0A238UFK4</accession>
<dbReference type="PANTHER" id="PTHR10098">
    <property type="entry name" value="RAPSYN-RELATED"/>
    <property type="match status" value="1"/>
</dbReference>
<dbReference type="Gene3D" id="1.25.40.10">
    <property type="entry name" value="Tetratricopeptide repeat domain"/>
    <property type="match status" value="1"/>
</dbReference>
<evidence type="ECO:0000256" key="1">
    <source>
        <dbReference type="SAM" id="Phobius"/>
    </source>
</evidence>
<keyword evidence="1" id="KW-1133">Transmembrane helix</keyword>
<dbReference type="KEGG" id="tje:TJEJU_3720"/>
<dbReference type="OrthoDB" id="1184030at2"/>
<evidence type="ECO:0000259" key="2">
    <source>
        <dbReference type="SMART" id="SM00421"/>
    </source>
</evidence>
<protein>
    <recommendedName>
        <fullName evidence="2">HTH luxR-type domain-containing protein</fullName>
    </recommendedName>
</protein>
<gene>
    <name evidence="3" type="ORF">TJEJU_3720</name>
</gene>
<evidence type="ECO:0000313" key="4">
    <source>
        <dbReference type="Proteomes" id="UP000215214"/>
    </source>
</evidence>
<dbReference type="Gene3D" id="1.10.10.10">
    <property type="entry name" value="Winged helix-like DNA-binding domain superfamily/Winged helix DNA-binding domain"/>
    <property type="match status" value="1"/>
</dbReference>
<dbReference type="InterPro" id="IPR036388">
    <property type="entry name" value="WH-like_DNA-bd_sf"/>
</dbReference>
<dbReference type="InterPro" id="IPR019734">
    <property type="entry name" value="TPR_rpt"/>
</dbReference>
<proteinExistence type="predicted"/>
<keyword evidence="1" id="KW-0472">Membrane</keyword>
<dbReference type="Proteomes" id="UP000215214">
    <property type="component" value="Chromosome TJEJU"/>
</dbReference>
<feature type="transmembrane region" description="Helical" evidence="1">
    <location>
        <begin position="354"/>
        <end position="374"/>
    </location>
</feature>
<dbReference type="InterPro" id="IPR000792">
    <property type="entry name" value="Tscrpt_reg_LuxR_C"/>
</dbReference>
<dbReference type="InterPro" id="IPR011990">
    <property type="entry name" value="TPR-like_helical_dom_sf"/>
</dbReference>
<dbReference type="Pfam" id="PF13181">
    <property type="entry name" value="TPR_8"/>
    <property type="match status" value="1"/>
</dbReference>
<dbReference type="SMART" id="SM00028">
    <property type="entry name" value="TPR"/>
    <property type="match status" value="5"/>
</dbReference>